<dbReference type="InterPro" id="IPR017441">
    <property type="entry name" value="Protein_kinase_ATP_BS"/>
</dbReference>
<dbReference type="PANTHER" id="PTHR24356">
    <property type="entry name" value="SERINE/THREONINE-PROTEIN KINASE"/>
    <property type="match status" value="1"/>
</dbReference>
<dbReference type="FunFam" id="1.10.510.10:FF:000024">
    <property type="entry name" value="Probable serine/threonine-protein kinase cot-1"/>
    <property type="match status" value="1"/>
</dbReference>
<dbReference type="PANTHER" id="PTHR24356:SF163">
    <property type="entry name" value="3-PHOSPHOINOSITIDE-DEPENDENT PROTEIN KINASE 1-RELATED"/>
    <property type="match status" value="1"/>
</dbReference>
<reference evidence="14" key="1">
    <citation type="submission" date="2019-03" db="EMBL/GenBank/DDBJ databases">
        <title>Long read genome sequence of the mycoparasitic Pythium oligandrum ATCC 38472 isolated from sugarbeet rhizosphere.</title>
        <authorList>
            <person name="Gaulin E."/>
        </authorList>
    </citation>
    <scope>NUCLEOTIDE SEQUENCE</scope>
    <source>
        <strain evidence="14">ATCC 38472_TT</strain>
    </source>
</reference>
<dbReference type="InterPro" id="IPR011009">
    <property type="entry name" value="Kinase-like_dom_sf"/>
</dbReference>
<keyword evidence="8 11" id="KW-0067">ATP-binding</keyword>
<evidence type="ECO:0000256" key="9">
    <source>
        <dbReference type="ARBA" id="ARBA00047899"/>
    </source>
</evidence>
<dbReference type="GO" id="GO:0007010">
    <property type="term" value="P:cytoskeleton organization"/>
    <property type="evidence" value="ECO:0007669"/>
    <property type="project" value="UniProtKB-ARBA"/>
</dbReference>
<keyword evidence="3" id="KW-0723">Serine/threonine-protein kinase</keyword>
<organism evidence="14 15">
    <name type="scientific">Pythium oligandrum</name>
    <name type="common">Mycoparasitic fungus</name>
    <dbReference type="NCBI Taxonomy" id="41045"/>
    <lineage>
        <taxon>Eukaryota</taxon>
        <taxon>Sar</taxon>
        <taxon>Stramenopiles</taxon>
        <taxon>Oomycota</taxon>
        <taxon>Peronosporomycetes</taxon>
        <taxon>Pythiales</taxon>
        <taxon>Pythiaceae</taxon>
        <taxon>Pythium</taxon>
    </lineage>
</organism>
<evidence type="ECO:0000256" key="5">
    <source>
        <dbReference type="ARBA" id="ARBA00022679"/>
    </source>
</evidence>
<keyword evidence="5" id="KW-0808">Transferase</keyword>
<feature type="region of interest" description="Disordered" evidence="12">
    <location>
        <begin position="1"/>
        <end position="28"/>
    </location>
</feature>
<dbReference type="AlphaFoldDB" id="A0A8K1FJ05"/>
<dbReference type="Gene3D" id="2.30.29.30">
    <property type="entry name" value="Pleckstrin-homology domain (PH domain)/Phosphotyrosine-binding domain (PTB)"/>
    <property type="match status" value="1"/>
</dbReference>
<evidence type="ECO:0000313" key="15">
    <source>
        <dbReference type="Proteomes" id="UP000794436"/>
    </source>
</evidence>
<keyword evidence="15" id="KW-1185">Reference proteome</keyword>
<dbReference type="CDD" id="cd05581">
    <property type="entry name" value="STKc_PDK1"/>
    <property type="match status" value="1"/>
</dbReference>
<dbReference type="InterPro" id="IPR011993">
    <property type="entry name" value="PH-like_dom_sf"/>
</dbReference>
<gene>
    <name evidence="14" type="ORF">Poli38472_000310</name>
</gene>
<feature type="domain" description="Protein kinase" evidence="13">
    <location>
        <begin position="30"/>
        <end position="304"/>
    </location>
</feature>
<evidence type="ECO:0000256" key="6">
    <source>
        <dbReference type="ARBA" id="ARBA00022741"/>
    </source>
</evidence>
<evidence type="ECO:0000256" key="2">
    <source>
        <dbReference type="ARBA" id="ARBA00012513"/>
    </source>
</evidence>
<dbReference type="GO" id="GO:0035556">
    <property type="term" value="P:intracellular signal transduction"/>
    <property type="evidence" value="ECO:0007669"/>
    <property type="project" value="TreeGrafter"/>
</dbReference>
<dbReference type="InterPro" id="IPR050236">
    <property type="entry name" value="Ser_Thr_kinase_AGC"/>
</dbReference>
<evidence type="ECO:0000256" key="7">
    <source>
        <dbReference type="ARBA" id="ARBA00022777"/>
    </source>
</evidence>
<dbReference type="SMART" id="SM00220">
    <property type="entry name" value="S_TKc"/>
    <property type="match status" value="1"/>
</dbReference>
<name>A0A8K1FJ05_PYTOL</name>
<evidence type="ECO:0000256" key="8">
    <source>
        <dbReference type="ARBA" id="ARBA00022840"/>
    </source>
</evidence>
<dbReference type="EMBL" id="SPLM01000108">
    <property type="protein sequence ID" value="TMW60268.1"/>
    <property type="molecule type" value="Genomic_DNA"/>
</dbReference>
<dbReference type="PROSITE" id="PS00107">
    <property type="entry name" value="PROTEIN_KINASE_ATP"/>
    <property type="match status" value="1"/>
</dbReference>
<keyword evidence="4" id="KW-0597">Phosphoprotein</keyword>
<dbReference type="InterPro" id="IPR008271">
    <property type="entry name" value="Ser/Thr_kinase_AS"/>
</dbReference>
<protein>
    <recommendedName>
        <fullName evidence="2">non-specific serine/threonine protein kinase</fullName>
        <ecNumber evidence="2">2.7.11.1</ecNumber>
    </recommendedName>
</protein>
<comment type="similarity">
    <text evidence="1">Belongs to the protein kinase superfamily. AGC Ser/Thr protein kinase family. PDPK1 subfamily.</text>
</comment>
<dbReference type="GO" id="GO:0004674">
    <property type="term" value="F:protein serine/threonine kinase activity"/>
    <property type="evidence" value="ECO:0007669"/>
    <property type="project" value="UniProtKB-KW"/>
</dbReference>
<comment type="catalytic activity">
    <reaction evidence="10">
        <text>L-seryl-[protein] + ATP = O-phospho-L-seryl-[protein] + ADP + H(+)</text>
        <dbReference type="Rhea" id="RHEA:17989"/>
        <dbReference type="Rhea" id="RHEA-COMP:9863"/>
        <dbReference type="Rhea" id="RHEA-COMP:11604"/>
        <dbReference type="ChEBI" id="CHEBI:15378"/>
        <dbReference type="ChEBI" id="CHEBI:29999"/>
        <dbReference type="ChEBI" id="CHEBI:30616"/>
        <dbReference type="ChEBI" id="CHEBI:83421"/>
        <dbReference type="ChEBI" id="CHEBI:456216"/>
        <dbReference type="EC" id="2.7.11.1"/>
    </reaction>
</comment>
<dbReference type="Proteomes" id="UP000794436">
    <property type="component" value="Unassembled WGS sequence"/>
</dbReference>
<dbReference type="InterPro" id="IPR039046">
    <property type="entry name" value="PDPK1"/>
</dbReference>
<evidence type="ECO:0000256" key="12">
    <source>
        <dbReference type="SAM" id="MobiDB-lite"/>
    </source>
</evidence>
<dbReference type="SUPFAM" id="SSF50729">
    <property type="entry name" value="PH domain-like"/>
    <property type="match status" value="1"/>
</dbReference>
<evidence type="ECO:0000259" key="13">
    <source>
        <dbReference type="PROSITE" id="PS50011"/>
    </source>
</evidence>
<dbReference type="PROSITE" id="PS50011">
    <property type="entry name" value="PROTEIN_KINASE_DOM"/>
    <property type="match status" value="1"/>
</dbReference>
<sequence>MATTPTAGSRTVRTQSNHSDRGGHPSPADFMFGGTLGEGAYARVVHARMKRTGAEYAVKIMEKRFIMKEKKVKFVMMERKILTKVAHERIVKLSYTFHDDNYLYMVMELCRGGELLDVITRHQKMQAARGIKDRACSLELTKFYIAEILLALEYLHNKGMIHRDLKPENILLTESGHVKVTDFGTAKDESEEHRSNTFCGTAEYVSPEVLRDLEASRGCDLWALACMVFQMLVGRPFFRAENEYLTFQQILNHPAEDFKYPDGFPDVARDLIDKILLQEPKDRLGAGTEEEGNGYSALKAHPFFDGIDWETIGQSVAPYKPAITKLPPTSNDGATEDWLLAGAATELQLSSGLGLEPEEMAPPVHVVEVARLRASQPQQLPIARASSMWDRFLLDDELIKLASLISKRKGLFSKKRQLILTSKPRLIYIDPIRMKQKGEIPWSPNLHVNLKSATSFDVVTPKRVYHLTDSVNGSRRWIDAIHAALHHQLDNQHTPYGHRFMTR</sequence>
<proteinExistence type="inferred from homology"/>
<evidence type="ECO:0000256" key="10">
    <source>
        <dbReference type="ARBA" id="ARBA00048679"/>
    </source>
</evidence>
<dbReference type="FunFam" id="3.30.200.20:FF:000191">
    <property type="entry name" value="3-phosphoinositide-dependent protein kinase 2-like"/>
    <property type="match status" value="1"/>
</dbReference>
<dbReference type="CDD" id="cd01262">
    <property type="entry name" value="PH_PDK1"/>
    <property type="match status" value="1"/>
</dbReference>
<evidence type="ECO:0000256" key="1">
    <source>
        <dbReference type="ARBA" id="ARBA00010006"/>
    </source>
</evidence>
<comment type="caution">
    <text evidence="14">The sequence shown here is derived from an EMBL/GenBank/DDBJ whole genome shotgun (WGS) entry which is preliminary data.</text>
</comment>
<dbReference type="GO" id="GO:0005524">
    <property type="term" value="F:ATP binding"/>
    <property type="evidence" value="ECO:0007669"/>
    <property type="project" value="UniProtKB-UniRule"/>
</dbReference>
<evidence type="ECO:0000256" key="3">
    <source>
        <dbReference type="ARBA" id="ARBA00022527"/>
    </source>
</evidence>
<dbReference type="Gene3D" id="1.10.510.10">
    <property type="entry name" value="Transferase(Phosphotransferase) domain 1"/>
    <property type="match status" value="1"/>
</dbReference>
<dbReference type="Pfam" id="PF14593">
    <property type="entry name" value="PH_3"/>
    <property type="match status" value="1"/>
</dbReference>
<dbReference type="InterPro" id="IPR000719">
    <property type="entry name" value="Prot_kinase_dom"/>
</dbReference>
<dbReference type="EC" id="2.7.11.1" evidence="2"/>
<dbReference type="Pfam" id="PF00069">
    <property type="entry name" value="Pkinase"/>
    <property type="match status" value="1"/>
</dbReference>
<dbReference type="SUPFAM" id="SSF56112">
    <property type="entry name" value="Protein kinase-like (PK-like)"/>
    <property type="match status" value="1"/>
</dbReference>
<evidence type="ECO:0000256" key="11">
    <source>
        <dbReference type="PROSITE-ProRule" id="PRU10141"/>
    </source>
</evidence>
<dbReference type="Gene3D" id="3.30.200.20">
    <property type="entry name" value="Phosphorylase Kinase, domain 1"/>
    <property type="match status" value="1"/>
</dbReference>
<accession>A0A8K1FJ05</accession>
<feature type="compositionally biased region" description="Polar residues" evidence="12">
    <location>
        <begin position="1"/>
        <end position="17"/>
    </location>
</feature>
<dbReference type="OrthoDB" id="347657at2759"/>
<keyword evidence="6 11" id="KW-0547">Nucleotide-binding</keyword>
<comment type="catalytic activity">
    <reaction evidence="9">
        <text>L-threonyl-[protein] + ATP = O-phospho-L-threonyl-[protein] + ADP + H(+)</text>
        <dbReference type="Rhea" id="RHEA:46608"/>
        <dbReference type="Rhea" id="RHEA-COMP:11060"/>
        <dbReference type="Rhea" id="RHEA-COMP:11605"/>
        <dbReference type="ChEBI" id="CHEBI:15378"/>
        <dbReference type="ChEBI" id="CHEBI:30013"/>
        <dbReference type="ChEBI" id="CHEBI:30616"/>
        <dbReference type="ChEBI" id="CHEBI:61977"/>
        <dbReference type="ChEBI" id="CHEBI:456216"/>
        <dbReference type="EC" id="2.7.11.1"/>
    </reaction>
</comment>
<evidence type="ECO:0000313" key="14">
    <source>
        <dbReference type="EMBL" id="TMW60268.1"/>
    </source>
</evidence>
<dbReference type="InterPro" id="IPR033931">
    <property type="entry name" value="PDK1-typ_PH"/>
</dbReference>
<evidence type="ECO:0000256" key="4">
    <source>
        <dbReference type="ARBA" id="ARBA00022553"/>
    </source>
</evidence>
<feature type="binding site" evidence="11">
    <location>
        <position position="68"/>
    </location>
    <ligand>
        <name>ATP</name>
        <dbReference type="ChEBI" id="CHEBI:30616"/>
    </ligand>
</feature>
<keyword evidence="7" id="KW-0418">Kinase</keyword>
<dbReference type="PROSITE" id="PS00108">
    <property type="entry name" value="PROTEIN_KINASE_ST"/>
    <property type="match status" value="1"/>
</dbReference>